<name>A0A1Y0D300_9GAMM</name>
<dbReference type="OrthoDB" id="490569at2"/>
<feature type="domain" description="DUF2059" evidence="1">
    <location>
        <begin position="111"/>
        <end position="167"/>
    </location>
</feature>
<organism evidence="2 3">
    <name type="scientific">Oceanisphaera profunda</name>
    <dbReference type="NCBI Taxonomy" id="1416627"/>
    <lineage>
        <taxon>Bacteria</taxon>
        <taxon>Pseudomonadati</taxon>
        <taxon>Pseudomonadota</taxon>
        <taxon>Gammaproteobacteria</taxon>
        <taxon>Aeromonadales</taxon>
        <taxon>Aeromonadaceae</taxon>
        <taxon>Oceanisphaera</taxon>
    </lineage>
</organism>
<dbReference type="Pfam" id="PF09832">
    <property type="entry name" value="DUF2059"/>
    <property type="match status" value="1"/>
</dbReference>
<evidence type="ECO:0000313" key="3">
    <source>
        <dbReference type="Proteomes" id="UP000243937"/>
    </source>
</evidence>
<keyword evidence="3" id="KW-1185">Reference proteome</keyword>
<dbReference type="EMBL" id="CP021377">
    <property type="protein sequence ID" value="ART81586.1"/>
    <property type="molecule type" value="Genomic_DNA"/>
</dbReference>
<sequence>MNLVITTTSHLKEGSFMKKSLLVSVLVCMWSVQVFAADNISATKIKLIDTLLEQTGQSAIEMGNQFSSAFSQQMSHMLQQSQPSINPKAFSIIEEESLALINEELVINGHFHKMMHPIYSKNFTVDELQQMIDFNNTVLGKKMLKVLPTISEEAIQAGQQFGLELAPKIQQRIMSRFQEEGIFKV</sequence>
<dbReference type="InterPro" id="IPR018637">
    <property type="entry name" value="DUF2059"/>
</dbReference>
<reference evidence="2 3" key="1">
    <citation type="journal article" date="2014" name="Int. J. Syst. Evol. Microbiol.">
        <title>Oceanisphaera profunda sp. nov., a marine bacterium isolated from deep-sea sediment, and emended description of the genus Oceanisphaera.</title>
        <authorList>
            <person name="Xu Z."/>
            <person name="Zhang X.Y."/>
            <person name="Su H.N."/>
            <person name="Yu Z.C."/>
            <person name="Liu C."/>
            <person name="Li H."/>
            <person name="Chen X.L."/>
            <person name="Song X.Y."/>
            <person name="Xie B.B."/>
            <person name="Qin Q.L."/>
            <person name="Zhou B.C."/>
            <person name="Shi M."/>
            <person name="Huang Y."/>
            <person name="Zhang Y.Z."/>
        </authorList>
    </citation>
    <scope>NUCLEOTIDE SEQUENCE [LARGE SCALE GENOMIC DNA]</scope>
    <source>
        <strain evidence="2 3">SM1222</strain>
    </source>
</reference>
<evidence type="ECO:0000259" key="1">
    <source>
        <dbReference type="Pfam" id="PF09832"/>
    </source>
</evidence>
<dbReference type="Proteomes" id="UP000243937">
    <property type="component" value="Chromosome"/>
</dbReference>
<protein>
    <recommendedName>
        <fullName evidence="1">DUF2059 domain-containing protein</fullName>
    </recommendedName>
</protein>
<dbReference type="KEGG" id="opf:CBP31_02200"/>
<proteinExistence type="predicted"/>
<evidence type="ECO:0000313" key="2">
    <source>
        <dbReference type="EMBL" id="ART81586.1"/>
    </source>
</evidence>
<gene>
    <name evidence="2" type="ORF">CBP31_02200</name>
</gene>
<dbReference type="AlphaFoldDB" id="A0A1Y0D300"/>
<accession>A0A1Y0D300</accession>